<keyword evidence="1" id="KW-0732">Signal</keyword>
<dbReference type="InterPro" id="IPR001480">
    <property type="entry name" value="Bulb-type_lectin_dom"/>
</dbReference>
<evidence type="ECO:0000259" key="4">
    <source>
        <dbReference type="PROSITE" id="PS50927"/>
    </source>
</evidence>
<protein>
    <submittedName>
        <fullName evidence="6">G-type lectin S-receptor-like serine/threonine-protein kinase At4g27290</fullName>
    </submittedName>
</protein>
<dbReference type="InterPro" id="IPR036426">
    <property type="entry name" value="Bulb-type_lectin_dom_sf"/>
</dbReference>
<organism evidence="5 6">
    <name type="scientific">Rhodamnia argentea</name>
    <dbReference type="NCBI Taxonomy" id="178133"/>
    <lineage>
        <taxon>Eukaryota</taxon>
        <taxon>Viridiplantae</taxon>
        <taxon>Streptophyta</taxon>
        <taxon>Embryophyta</taxon>
        <taxon>Tracheophyta</taxon>
        <taxon>Spermatophyta</taxon>
        <taxon>Magnoliopsida</taxon>
        <taxon>eudicotyledons</taxon>
        <taxon>Gunneridae</taxon>
        <taxon>Pentapetalae</taxon>
        <taxon>rosids</taxon>
        <taxon>malvids</taxon>
        <taxon>Myrtales</taxon>
        <taxon>Myrtaceae</taxon>
        <taxon>Myrtoideae</taxon>
        <taxon>Myrteae</taxon>
        <taxon>Australasian group</taxon>
        <taxon>Rhodamnia</taxon>
    </lineage>
</organism>
<reference evidence="5" key="1">
    <citation type="submission" date="2025-05" db="UniProtKB">
        <authorList>
            <consortium name="RefSeq"/>
        </authorList>
    </citation>
    <scope>NUCLEOTIDE SEQUENCE [LARGE SCALE GENOMIC DNA]</scope>
</reference>
<dbReference type="SMART" id="SM00108">
    <property type="entry name" value="B_lectin"/>
    <property type="match status" value="1"/>
</dbReference>
<dbReference type="SUPFAM" id="SSF51110">
    <property type="entry name" value="alpha-D-mannose-specific plant lectins"/>
    <property type="match status" value="1"/>
</dbReference>
<sequence>MKDGETLVSSGQSFELGFFSPGSSKKRYLGIWYKITPETVVWVANGDNPLTNSSRVLTFGHEGNLALLNQSKGVVWSSNSSGVLTNPVAQLLESGNLVLWDNISLIPRDAYSWQSFHYPCDTLLSDDQGLPQVVILRNGSTRTYWSGVWNGVEFSSLSVAANSISRKMLVDNQMDVHHGGGILSNCHYPVTLFVKG</sequence>
<proteinExistence type="predicted"/>
<dbReference type="Gene3D" id="2.90.10.10">
    <property type="entry name" value="Bulb-type lectin domain"/>
    <property type="match status" value="1"/>
</dbReference>
<dbReference type="RefSeq" id="XP_048131132.1">
    <property type="nucleotide sequence ID" value="XM_048275175.1"/>
</dbReference>
<dbReference type="Proteomes" id="UP000827889">
    <property type="component" value="Chromosome 2"/>
</dbReference>
<dbReference type="PANTHER" id="PTHR32444">
    <property type="entry name" value="BULB-TYPE LECTIN DOMAIN-CONTAINING PROTEIN"/>
    <property type="match status" value="1"/>
</dbReference>
<dbReference type="Pfam" id="PF01453">
    <property type="entry name" value="B_lectin"/>
    <property type="match status" value="1"/>
</dbReference>
<evidence type="ECO:0000256" key="1">
    <source>
        <dbReference type="ARBA" id="ARBA00022729"/>
    </source>
</evidence>
<dbReference type="PANTHER" id="PTHR32444:SF118">
    <property type="entry name" value="OS09G0551150 PROTEIN"/>
    <property type="match status" value="1"/>
</dbReference>
<feature type="domain" description="Bulb-type lectin" evidence="4">
    <location>
        <begin position="1"/>
        <end position="112"/>
    </location>
</feature>
<dbReference type="CDD" id="cd00028">
    <property type="entry name" value="B_lectin"/>
    <property type="match status" value="1"/>
</dbReference>
<evidence type="ECO:0000313" key="6">
    <source>
        <dbReference type="RefSeq" id="XP_048131132.1"/>
    </source>
</evidence>
<dbReference type="PROSITE" id="PS50927">
    <property type="entry name" value="BULB_LECTIN"/>
    <property type="match status" value="1"/>
</dbReference>
<dbReference type="GeneID" id="125313926"/>
<gene>
    <name evidence="6" type="primary">LOC125313926</name>
</gene>
<reference evidence="6" key="2">
    <citation type="submission" date="2025-08" db="UniProtKB">
        <authorList>
            <consortium name="RefSeq"/>
        </authorList>
    </citation>
    <scope>IDENTIFICATION</scope>
    <source>
        <tissue evidence="6">Leaf</tissue>
    </source>
</reference>
<evidence type="ECO:0000256" key="3">
    <source>
        <dbReference type="ARBA" id="ARBA00023180"/>
    </source>
</evidence>
<evidence type="ECO:0000313" key="5">
    <source>
        <dbReference type="Proteomes" id="UP000827889"/>
    </source>
</evidence>
<name>A0ABM3H3E2_9MYRT</name>
<keyword evidence="5" id="KW-1185">Reference proteome</keyword>
<accession>A0ABM3H3E2</accession>
<keyword evidence="2" id="KW-1015">Disulfide bond</keyword>
<keyword evidence="3" id="KW-0325">Glycoprotein</keyword>
<evidence type="ECO:0000256" key="2">
    <source>
        <dbReference type="ARBA" id="ARBA00023157"/>
    </source>
</evidence>